<dbReference type="EMBL" id="OIVN01004846">
    <property type="protein sequence ID" value="SPD19565.1"/>
    <property type="molecule type" value="Genomic_DNA"/>
</dbReference>
<dbReference type="AlphaFoldDB" id="A0A2N9I5I2"/>
<proteinExistence type="predicted"/>
<sequence>MDWCCMSKVGGESVNHLLLHCPVALELWDLVLALFGVAWVMPKGVEELLCCWAGRFGKSRAGAIWKIIPHCLMWCIWCERNARTFSGEEQTTPALKLSFLRTLFEWVAASNLADSSSLPEMLDICSFST</sequence>
<accession>A0A2N9I5I2</accession>
<name>A0A2N9I5I2_FAGSY</name>
<evidence type="ECO:0008006" key="2">
    <source>
        <dbReference type="Google" id="ProtNLM"/>
    </source>
</evidence>
<evidence type="ECO:0000313" key="1">
    <source>
        <dbReference type="EMBL" id="SPD19565.1"/>
    </source>
</evidence>
<protein>
    <recommendedName>
        <fullName evidence="2">Reverse transcriptase zinc-binding domain-containing protein</fullName>
    </recommendedName>
</protein>
<organism evidence="1">
    <name type="scientific">Fagus sylvatica</name>
    <name type="common">Beechnut</name>
    <dbReference type="NCBI Taxonomy" id="28930"/>
    <lineage>
        <taxon>Eukaryota</taxon>
        <taxon>Viridiplantae</taxon>
        <taxon>Streptophyta</taxon>
        <taxon>Embryophyta</taxon>
        <taxon>Tracheophyta</taxon>
        <taxon>Spermatophyta</taxon>
        <taxon>Magnoliopsida</taxon>
        <taxon>eudicotyledons</taxon>
        <taxon>Gunneridae</taxon>
        <taxon>Pentapetalae</taxon>
        <taxon>rosids</taxon>
        <taxon>fabids</taxon>
        <taxon>Fagales</taxon>
        <taxon>Fagaceae</taxon>
        <taxon>Fagus</taxon>
    </lineage>
</organism>
<reference evidence="1" key="1">
    <citation type="submission" date="2018-02" db="EMBL/GenBank/DDBJ databases">
        <authorList>
            <person name="Cohen D.B."/>
            <person name="Kent A.D."/>
        </authorList>
    </citation>
    <scope>NUCLEOTIDE SEQUENCE</scope>
</reference>
<gene>
    <name evidence="1" type="ORF">FSB_LOCUS47447</name>
</gene>